<dbReference type="SUPFAM" id="SSF81338">
    <property type="entry name" value="Aquaporin-like"/>
    <property type="match status" value="1"/>
</dbReference>
<dbReference type="PANTHER" id="PTHR43829:SF14">
    <property type="entry name" value="AQUAPORIN 3"/>
    <property type="match status" value="1"/>
</dbReference>
<evidence type="ECO:0000256" key="1">
    <source>
        <dbReference type="ARBA" id="ARBA00004141"/>
    </source>
</evidence>
<evidence type="ECO:0000256" key="4">
    <source>
        <dbReference type="ARBA" id="ARBA00022692"/>
    </source>
</evidence>
<dbReference type="EMBL" id="MU167329">
    <property type="protein sequence ID" value="KAG0143068.1"/>
    <property type="molecule type" value="Genomic_DNA"/>
</dbReference>
<evidence type="ECO:0000256" key="9">
    <source>
        <dbReference type="SAM" id="Phobius"/>
    </source>
</evidence>
<sequence length="297" mass="31369">MDPENAHIKPRSSRARMPVLLTECLAESVGTFLYVFPGEGATAALLIAGTSPANANLGSLLNVALSYSFGLMLAVLITAHISGAHLSPGVTITFTLLRGFPIRKVAPYLLAQFLGAIVATLCIYAIYGQQLHDIKLALEAAGKSQLVISATGPASVGGIFPGANQNLGRVFFGEWLLGCVLGLVIFGALDHRNPLMDPRQVPFLVGMAYLMAIIGFAPNTIVLNTARGLGGHIATSMLYGRGVFENRSYIALAALTNIPATLVGGLLYKLLHVQRAEETVTTVVHAKQDEETTATNS</sequence>
<gene>
    <name evidence="10" type="ORF">CROQUDRAFT_661726</name>
</gene>
<evidence type="ECO:0000256" key="3">
    <source>
        <dbReference type="ARBA" id="ARBA00022448"/>
    </source>
</evidence>
<keyword evidence="4 8" id="KW-0812">Transmembrane</keyword>
<comment type="subcellular location">
    <subcellularLocation>
        <location evidence="1">Membrane</location>
        <topology evidence="1">Multi-pass membrane protein</topology>
    </subcellularLocation>
</comment>
<comment type="similarity">
    <text evidence="2 8">Belongs to the MIP/aquaporin (TC 1.A.8) family.</text>
</comment>
<dbReference type="InterPro" id="IPR000425">
    <property type="entry name" value="MIP"/>
</dbReference>
<evidence type="ECO:0000313" key="11">
    <source>
        <dbReference type="Proteomes" id="UP000886653"/>
    </source>
</evidence>
<comment type="caution">
    <text evidence="10">The sequence shown here is derived from an EMBL/GenBank/DDBJ whole genome shotgun (WGS) entry which is preliminary data.</text>
</comment>
<evidence type="ECO:0000256" key="7">
    <source>
        <dbReference type="ARBA" id="ARBA00023136"/>
    </source>
</evidence>
<feature type="transmembrane region" description="Helical" evidence="9">
    <location>
        <begin position="105"/>
        <end position="127"/>
    </location>
</feature>
<dbReference type="Gene3D" id="1.20.1080.10">
    <property type="entry name" value="Glycerol uptake facilitator protein"/>
    <property type="match status" value="1"/>
</dbReference>
<keyword evidence="11" id="KW-1185">Reference proteome</keyword>
<evidence type="ECO:0000256" key="5">
    <source>
        <dbReference type="ARBA" id="ARBA00022737"/>
    </source>
</evidence>
<protein>
    <submittedName>
        <fullName evidence="10">Uncharacterized protein</fullName>
    </submittedName>
</protein>
<dbReference type="Proteomes" id="UP000886653">
    <property type="component" value="Unassembled WGS sequence"/>
</dbReference>
<dbReference type="PANTHER" id="PTHR43829">
    <property type="entry name" value="AQUAPORIN OR AQUAGLYCEROPORIN RELATED"/>
    <property type="match status" value="1"/>
</dbReference>
<feature type="transmembrane region" description="Helical" evidence="9">
    <location>
        <begin position="170"/>
        <end position="189"/>
    </location>
</feature>
<dbReference type="InterPro" id="IPR050363">
    <property type="entry name" value="MIP/Aquaporin"/>
</dbReference>
<organism evidence="10 11">
    <name type="scientific">Cronartium quercuum f. sp. fusiforme G11</name>
    <dbReference type="NCBI Taxonomy" id="708437"/>
    <lineage>
        <taxon>Eukaryota</taxon>
        <taxon>Fungi</taxon>
        <taxon>Dikarya</taxon>
        <taxon>Basidiomycota</taxon>
        <taxon>Pucciniomycotina</taxon>
        <taxon>Pucciniomycetes</taxon>
        <taxon>Pucciniales</taxon>
        <taxon>Coleosporiaceae</taxon>
        <taxon>Cronartium</taxon>
    </lineage>
</organism>
<evidence type="ECO:0000256" key="6">
    <source>
        <dbReference type="ARBA" id="ARBA00022989"/>
    </source>
</evidence>
<accession>A0A9P6NBW2</accession>
<evidence type="ECO:0000313" key="10">
    <source>
        <dbReference type="EMBL" id="KAG0143068.1"/>
    </source>
</evidence>
<reference evidence="10" key="1">
    <citation type="submission" date="2013-11" db="EMBL/GenBank/DDBJ databases">
        <title>Genome sequence of the fusiform rust pathogen reveals effectors for host alternation and coevolution with pine.</title>
        <authorList>
            <consortium name="DOE Joint Genome Institute"/>
            <person name="Smith K."/>
            <person name="Pendleton A."/>
            <person name="Kubisiak T."/>
            <person name="Anderson C."/>
            <person name="Salamov A."/>
            <person name="Aerts A."/>
            <person name="Riley R."/>
            <person name="Clum A."/>
            <person name="Lindquist E."/>
            <person name="Ence D."/>
            <person name="Campbell M."/>
            <person name="Kronenberg Z."/>
            <person name="Feau N."/>
            <person name="Dhillon B."/>
            <person name="Hamelin R."/>
            <person name="Burleigh J."/>
            <person name="Smith J."/>
            <person name="Yandell M."/>
            <person name="Nelson C."/>
            <person name="Grigoriev I."/>
            <person name="Davis J."/>
        </authorList>
    </citation>
    <scope>NUCLEOTIDE SEQUENCE</scope>
    <source>
        <strain evidence="10">G11</strain>
    </source>
</reference>
<dbReference type="GO" id="GO:0015254">
    <property type="term" value="F:glycerol channel activity"/>
    <property type="evidence" value="ECO:0007669"/>
    <property type="project" value="TreeGrafter"/>
</dbReference>
<dbReference type="OrthoDB" id="3222at2759"/>
<dbReference type="AlphaFoldDB" id="A0A9P6NBW2"/>
<keyword evidence="3 8" id="KW-0813">Transport</keyword>
<proteinExistence type="inferred from homology"/>
<feature type="transmembrane region" description="Helical" evidence="9">
    <location>
        <begin position="201"/>
        <end position="221"/>
    </location>
</feature>
<feature type="transmembrane region" description="Helical" evidence="9">
    <location>
        <begin position="249"/>
        <end position="268"/>
    </location>
</feature>
<keyword evidence="6 9" id="KW-1133">Transmembrane helix</keyword>
<keyword evidence="7 9" id="KW-0472">Membrane</keyword>
<dbReference type="GO" id="GO:0015250">
    <property type="term" value="F:water channel activity"/>
    <property type="evidence" value="ECO:0007669"/>
    <property type="project" value="TreeGrafter"/>
</dbReference>
<name>A0A9P6NBW2_9BASI</name>
<feature type="transmembrane region" description="Helical" evidence="9">
    <location>
        <begin position="64"/>
        <end position="84"/>
    </location>
</feature>
<dbReference type="Pfam" id="PF00230">
    <property type="entry name" value="MIP"/>
    <property type="match status" value="1"/>
</dbReference>
<evidence type="ECO:0000256" key="2">
    <source>
        <dbReference type="ARBA" id="ARBA00006175"/>
    </source>
</evidence>
<keyword evidence="5" id="KW-0677">Repeat</keyword>
<dbReference type="GO" id="GO:0005886">
    <property type="term" value="C:plasma membrane"/>
    <property type="evidence" value="ECO:0007669"/>
    <property type="project" value="TreeGrafter"/>
</dbReference>
<dbReference type="InterPro" id="IPR023271">
    <property type="entry name" value="Aquaporin-like"/>
</dbReference>
<evidence type="ECO:0000256" key="8">
    <source>
        <dbReference type="RuleBase" id="RU000477"/>
    </source>
</evidence>
<dbReference type="PRINTS" id="PR00783">
    <property type="entry name" value="MINTRINSICP"/>
</dbReference>